<feature type="region of interest" description="Disordered" evidence="1">
    <location>
        <begin position="153"/>
        <end position="176"/>
    </location>
</feature>
<dbReference type="Gene3D" id="6.10.140.1230">
    <property type="match status" value="1"/>
</dbReference>
<proteinExistence type="predicted"/>
<gene>
    <name evidence="2" type="ORF">EMWEY_00016170</name>
</gene>
<dbReference type="AlphaFoldDB" id="U6M3J7"/>
<dbReference type="InterPro" id="IPR005024">
    <property type="entry name" value="Snf7_fam"/>
</dbReference>
<dbReference type="PANTHER" id="PTHR10476">
    <property type="entry name" value="CHARGED MULTIVESICULAR BODY PROTEIN"/>
    <property type="match status" value="1"/>
</dbReference>
<evidence type="ECO:0000313" key="3">
    <source>
        <dbReference type="Proteomes" id="UP000030763"/>
    </source>
</evidence>
<dbReference type="Pfam" id="PF03357">
    <property type="entry name" value="Snf7"/>
    <property type="match status" value="1"/>
</dbReference>
<dbReference type="OMA" id="RHFTGCA"/>
<sequence>MELGAVSCLQNISKLQTKQLLLLRRRREAILRCKAQLGTADLQVQQQQATQELHRHFTGCAKLLSLANKAADLQTMQVAVKGFTRESQKLGLLDEMLNEVLEDGTAHFEDEEETEEEIQQELIEYANSEIDRQLPLQETVCKSPIRDVPLLGQVQQQQQQQQRPQRPKLQQQQALRKPKQMLLQQFSTNQRTATRAPWLSKDEATMAEQLEQRLGSLLR</sequence>
<evidence type="ECO:0000313" key="2">
    <source>
        <dbReference type="EMBL" id="CDJ56270.1"/>
    </source>
</evidence>
<organism evidence="2 3">
    <name type="scientific">Eimeria maxima</name>
    <name type="common">Coccidian parasite</name>
    <dbReference type="NCBI Taxonomy" id="5804"/>
    <lineage>
        <taxon>Eukaryota</taxon>
        <taxon>Sar</taxon>
        <taxon>Alveolata</taxon>
        <taxon>Apicomplexa</taxon>
        <taxon>Conoidasida</taxon>
        <taxon>Coccidia</taxon>
        <taxon>Eucoccidiorida</taxon>
        <taxon>Eimeriorina</taxon>
        <taxon>Eimeriidae</taxon>
        <taxon>Eimeria</taxon>
    </lineage>
</organism>
<name>U6M3J7_EIMMA</name>
<accession>U6M3J7</accession>
<dbReference type="RefSeq" id="XP_013332920.1">
    <property type="nucleotide sequence ID" value="XM_013477466.1"/>
</dbReference>
<dbReference type="GO" id="GO:0007034">
    <property type="term" value="P:vacuolar transport"/>
    <property type="evidence" value="ECO:0007669"/>
    <property type="project" value="InterPro"/>
</dbReference>
<dbReference type="EMBL" id="HG718857">
    <property type="protein sequence ID" value="CDJ56270.1"/>
    <property type="molecule type" value="Genomic_DNA"/>
</dbReference>
<dbReference type="Proteomes" id="UP000030763">
    <property type="component" value="Unassembled WGS sequence"/>
</dbReference>
<dbReference type="OrthoDB" id="1532798at2759"/>
<keyword evidence="3" id="KW-1185">Reference proteome</keyword>
<feature type="compositionally biased region" description="Low complexity" evidence="1">
    <location>
        <begin position="153"/>
        <end position="175"/>
    </location>
</feature>
<reference evidence="2" key="1">
    <citation type="submission" date="2013-10" db="EMBL/GenBank/DDBJ databases">
        <title>Genomic analysis of the causative agents of coccidiosis in chickens.</title>
        <authorList>
            <person name="Reid A.J."/>
            <person name="Blake D."/>
            <person name="Billington K."/>
            <person name="Browne H."/>
            <person name="Dunn M."/>
            <person name="Hung S."/>
            <person name="Kawahara F."/>
            <person name="Miranda-Saavedra D."/>
            <person name="Mourier T."/>
            <person name="Nagra H."/>
            <person name="Otto T.D."/>
            <person name="Rawlings N."/>
            <person name="Sanchez A."/>
            <person name="Sanders M."/>
            <person name="Subramaniam C."/>
            <person name="Tay Y."/>
            <person name="Dear P."/>
            <person name="Doerig C."/>
            <person name="Gruber A."/>
            <person name="Parkinson J."/>
            <person name="Shirley M."/>
            <person name="Wan K.L."/>
            <person name="Berriman M."/>
            <person name="Tomley F."/>
            <person name="Pain A."/>
        </authorList>
    </citation>
    <scope>NUCLEOTIDE SEQUENCE [LARGE SCALE GENOMIC DNA]</scope>
    <source>
        <strain evidence="2">Weybridge</strain>
    </source>
</reference>
<evidence type="ECO:0000256" key="1">
    <source>
        <dbReference type="SAM" id="MobiDB-lite"/>
    </source>
</evidence>
<reference evidence="2" key="2">
    <citation type="submission" date="2013-10" db="EMBL/GenBank/DDBJ databases">
        <authorList>
            <person name="Aslett M."/>
        </authorList>
    </citation>
    <scope>NUCLEOTIDE SEQUENCE [LARGE SCALE GENOMIC DNA]</scope>
    <source>
        <strain evidence="2">Weybridge</strain>
    </source>
</reference>
<dbReference type="VEuPathDB" id="ToxoDB:EMWEY_00016170"/>
<dbReference type="GeneID" id="25335603"/>
<protein>
    <submittedName>
        <fullName evidence="2">SNF7 family domain-containing protein, putative</fullName>
    </submittedName>
</protein>